<evidence type="ECO:0000256" key="2">
    <source>
        <dbReference type="ARBA" id="ARBA00023125"/>
    </source>
</evidence>
<organism evidence="5 6">
    <name type="scientific">Listeria cornellensis FSL F6-0969</name>
    <dbReference type="NCBI Taxonomy" id="1265820"/>
    <lineage>
        <taxon>Bacteria</taxon>
        <taxon>Bacillati</taxon>
        <taxon>Bacillota</taxon>
        <taxon>Bacilli</taxon>
        <taxon>Bacillales</taxon>
        <taxon>Listeriaceae</taxon>
        <taxon>Listeria</taxon>
    </lineage>
</organism>
<keyword evidence="6" id="KW-1185">Reference proteome</keyword>
<dbReference type="GO" id="GO:0000976">
    <property type="term" value="F:transcription cis-regulatory region binding"/>
    <property type="evidence" value="ECO:0007669"/>
    <property type="project" value="TreeGrafter"/>
</dbReference>
<keyword evidence="2" id="KW-0238">DNA-binding</keyword>
<evidence type="ECO:0000256" key="3">
    <source>
        <dbReference type="ARBA" id="ARBA00023163"/>
    </source>
</evidence>
<dbReference type="InterPro" id="IPR046335">
    <property type="entry name" value="LacI/GalR-like_sensor"/>
</dbReference>
<dbReference type="Pfam" id="PF13377">
    <property type="entry name" value="Peripla_BP_3"/>
    <property type="match status" value="1"/>
</dbReference>
<sequence>MVRIYQQLFFAANDSIAIGCLRALQEQGIAVPERVSVIGLNDVSVSKYVFPPLSTVKVYTELMGETGVELLQERLLAGRSITKKVTLSTDLVIRESSL</sequence>
<gene>
    <name evidence="5" type="ORF">PCORN_01150</name>
</gene>
<dbReference type="PANTHER" id="PTHR30146:SF149">
    <property type="entry name" value="HTH-TYPE TRANSCRIPTIONAL REGULATOR EBGR"/>
    <property type="match status" value="1"/>
</dbReference>
<evidence type="ECO:0000313" key="5">
    <source>
        <dbReference type="EMBL" id="EUJ32548.1"/>
    </source>
</evidence>
<dbReference type="Proteomes" id="UP000019254">
    <property type="component" value="Unassembled WGS sequence"/>
</dbReference>
<dbReference type="PANTHER" id="PTHR30146">
    <property type="entry name" value="LACI-RELATED TRANSCRIPTIONAL REPRESSOR"/>
    <property type="match status" value="1"/>
</dbReference>
<keyword evidence="1" id="KW-0805">Transcription regulation</keyword>
<proteinExistence type="predicted"/>
<reference evidence="5 6" key="1">
    <citation type="journal article" date="2014" name="Int. J. Syst. Evol. Microbiol.">
        <title>Listeria floridensis sp. nov., Listeria aquatica sp. nov., Listeria cornellensis sp. nov., Listeria riparia sp. nov. and Listeria grandensis sp. nov., from agricultural and natural environments.</title>
        <authorList>
            <person name="den Bakker H.C."/>
            <person name="Warchocki S."/>
            <person name="Wright E.M."/>
            <person name="Allred A.F."/>
            <person name="Ahlstrom C."/>
            <person name="Manuel C.S."/>
            <person name="Stasiewicz M.J."/>
            <person name="Burrell A."/>
            <person name="Roof S."/>
            <person name="Strawn L."/>
            <person name="Fortes E.D."/>
            <person name="Nightingale K.K."/>
            <person name="Kephart D."/>
            <person name="Wiedmann M."/>
        </authorList>
    </citation>
    <scope>NUCLEOTIDE SEQUENCE [LARGE SCALE GENOMIC DNA]</scope>
    <source>
        <strain evidence="6">FSL F6-969</strain>
    </source>
</reference>
<dbReference type="SUPFAM" id="SSF53822">
    <property type="entry name" value="Periplasmic binding protein-like I"/>
    <property type="match status" value="1"/>
</dbReference>
<dbReference type="Gene3D" id="3.40.50.2300">
    <property type="match status" value="1"/>
</dbReference>
<protein>
    <submittedName>
        <fullName evidence="5">LacI family transcriptional regulator</fullName>
    </submittedName>
</protein>
<evidence type="ECO:0000256" key="1">
    <source>
        <dbReference type="ARBA" id="ARBA00023015"/>
    </source>
</evidence>
<dbReference type="GO" id="GO:0003700">
    <property type="term" value="F:DNA-binding transcription factor activity"/>
    <property type="evidence" value="ECO:0007669"/>
    <property type="project" value="TreeGrafter"/>
</dbReference>
<dbReference type="AlphaFoldDB" id="W7CHX6"/>
<accession>W7CHX6</accession>
<evidence type="ECO:0000313" key="6">
    <source>
        <dbReference type="Proteomes" id="UP000019254"/>
    </source>
</evidence>
<evidence type="ECO:0000259" key="4">
    <source>
        <dbReference type="Pfam" id="PF13377"/>
    </source>
</evidence>
<dbReference type="InterPro" id="IPR028082">
    <property type="entry name" value="Peripla_BP_I"/>
</dbReference>
<dbReference type="PATRIC" id="fig|1265820.5.peg.222"/>
<name>W7CHX6_9LIST</name>
<feature type="domain" description="Transcriptional regulator LacI/GalR-like sensor" evidence="4">
    <location>
        <begin position="9"/>
        <end position="97"/>
    </location>
</feature>
<keyword evidence="3" id="KW-0804">Transcription</keyword>
<dbReference type="EMBL" id="AODE01000004">
    <property type="protein sequence ID" value="EUJ32548.1"/>
    <property type="molecule type" value="Genomic_DNA"/>
</dbReference>
<comment type="caution">
    <text evidence="5">The sequence shown here is derived from an EMBL/GenBank/DDBJ whole genome shotgun (WGS) entry which is preliminary data.</text>
</comment>
<dbReference type="STRING" id="1265820.PCORN_01150"/>